<keyword evidence="9" id="KW-0408">Iron</keyword>
<dbReference type="GO" id="GO:0051539">
    <property type="term" value="F:4 iron, 4 sulfur cluster binding"/>
    <property type="evidence" value="ECO:0007669"/>
    <property type="project" value="UniProtKB-KW"/>
</dbReference>
<evidence type="ECO:0000256" key="10">
    <source>
        <dbReference type="ARBA" id="ARBA00023014"/>
    </source>
</evidence>
<evidence type="ECO:0000256" key="7">
    <source>
        <dbReference type="ARBA" id="ARBA00022763"/>
    </source>
</evidence>
<dbReference type="EMBL" id="CP035282">
    <property type="protein sequence ID" value="QAT62733.1"/>
    <property type="molecule type" value="Genomic_DNA"/>
</dbReference>
<keyword evidence="7" id="KW-0227">DNA damage</keyword>
<dbReference type="NCBIfam" id="TIGR00758">
    <property type="entry name" value="UDG_fam4"/>
    <property type="match status" value="1"/>
</dbReference>
<comment type="similarity">
    <text evidence="2">Belongs to the uracil-DNA glycosylase (UDG) superfamily. Type 4 (UDGa) family.</text>
</comment>
<evidence type="ECO:0000313" key="13">
    <source>
        <dbReference type="EMBL" id="QAT62733.1"/>
    </source>
</evidence>
<dbReference type="EC" id="3.2.2.27" evidence="3"/>
<organism evidence="13 14">
    <name type="scientific">Acidilutibacter cellobiosedens</name>
    <dbReference type="NCBI Taxonomy" id="2507161"/>
    <lineage>
        <taxon>Bacteria</taxon>
        <taxon>Bacillati</taxon>
        <taxon>Bacillota</taxon>
        <taxon>Tissierellia</taxon>
        <taxon>Tissierellales</taxon>
        <taxon>Acidilutibacteraceae</taxon>
        <taxon>Acidilutibacter</taxon>
    </lineage>
</organism>
<dbReference type="Proteomes" id="UP000287969">
    <property type="component" value="Chromosome"/>
</dbReference>
<reference evidence="14" key="1">
    <citation type="submission" date="2019-01" db="EMBL/GenBank/DDBJ databases">
        <title>Draft genomes of a novel of Sporanaerobacter strains.</title>
        <authorList>
            <person name="Ma S."/>
        </authorList>
    </citation>
    <scope>NUCLEOTIDE SEQUENCE [LARGE SCALE GENOMIC DNA]</scope>
    <source>
        <strain evidence="14">NJN-17</strain>
    </source>
</reference>
<dbReference type="Pfam" id="PF03167">
    <property type="entry name" value="UDG"/>
    <property type="match status" value="1"/>
</dbReference>
<dbReference type="InterPro" id="IPR051536">
    <property type="entry name" value="UDG_Type-4/5"/>
</dbReference>
<dbReference type="RefSeq" id="WP_128753084.1">
    <property type="nucleotide sequence ID" value="NZ_CP035282.1"/>
</dbReference>
<name>A0A410QF85_9FIRM</name>
<gene>
    <name evidence="13" type="ORF">EQM13_14755</name>
</gene>
<evidence type="ECO:0000256" key="1">
    <source>
        <dbReference type="ARBA" id="ARBA00001400"/>
    </source>
</evidence>
<evidence type="ECO:0000256" key="2">
    <source>
        <dbReference type="ARBA" id="ARBA00006521"/>
    </source>
</evidence>
<protein>
    <recommendedName>
        <fullName evidence="4">Type-4 uracil-DNA glycosylase</fullName>
        <ecNumber evidence="3">3.2.2.27</ecNumber>
    </recommendedName>
</protein>
<dbReference type="AlphaFoldDB" id="A0A410QF85"/>
<evidence type="ECO:0000256" key="4">
    <source>
        <dbReference type="ARBA" id="ARBA00019403"/>
    </source>
</evidence>
<dbReference type="InterPro" id="IPR005122">
    <property type="entry name" value="Uracil-DNA_glycosylase-like"/>
</dbReference>
<accession>A0A410QF85</accession>
<keyword evidence="6" id="KW-0479">Metal-binding</keyword>
<sequence length="199" mass="22635">MKLLKNEELLKLNNKILNAYKDKDIVLGNGNVDSPIILIGEAPGAKEVEQRKPFVGQAGKYLNEFLTTLEIKREKVYITNIVKYRPTKESAKTGKLINRPPTEKEIEKFVDFLFAEICIIDPEVLVTLGNTPLKGIFQNDVKIGDVHGEMLQAEIDRKPYKVFPLYHPAAILYKRDLKDTYLKDLHILKGILSEMGVNI</sequence>
<dbReference type="SUPFAM" id="SSF52141">
    <property type="entry name" value="Uracil-DNA glycosylase-like"/>
    <property type="match status" value="1"/>
</dbReference>
<dbReference type="CDD" id="cd10030">
    <property type="entry name" value="UDG-F4_TTUDGA_SPO1dp_like"/>
    <property type="match status" value="1"/>
</dbReference>
<dbReference type="GO" id="GO:0004844">
    <property type="term" value="F:uracil DNA N-glycosylase activity"/>
    <property type="evidence" value="ECO:0007669"/>
    <property type="project" value="UniProtKB-EC"/>
</dbReference>
<keyword evidence="10" id="KW-0411">Iron-sulfur</keyword>
<dbReference type="InterPro" id="IPR005273">
    <property type="entry name" value="Ura-DNA_glyco_family4"/>
</dbReference>
<evidence type="ECO:0000256" key="5">
    <source>
        <dbReference type="ARBA" id="ARBA00022485"/>
    </source>
</evidence>
<evidence type="ECO:0000256" key="3">
    <source>
        <dbReference type="ARBA" id="ARBA00012030"/>
    </source>
</evidence>
<evidence type="ECO:0000256" key="6">
    <source>
        <dbReference type="ARBA" id="ARBA00022723"/>
    </source>
</evidence>
<dbReference type="Gene3D" id="3.40.470.10">
    <property type="entry name" value="Uracil-DNA glycosylase-like domain"/>
    <property type="match status" value="1"/>
</dbReference>
<dbReference type="OrthoDB" id="5290748at2"/>
<feature type="domain" description="Uracil-DNA glycosylase-like" evidence="12">
    <location>
        <begin position="27"/>
        <end position="186"/>
    </location>
</feature>
<dbReference type="GO" id="GO:0006281">
    <property type="term" value="P:DNA repair"/>
    <property type="evidence" value="ECO:0007669"/>
    <property type="project" value="UniProtKB-KW"/>
</dbReference>
<evidence type="ECO:0000256" key="11">
    <source>
        <dbReference type="ARBA" id="ARBA00023204"/>
    </source>
</evidence>
<evidence type="ECO:0000256" key="9">
    <source>
        <dbReference type="ARBA" id="ARBA00023004"/>
    </source>
</evidence>
<dbReference type="GO" id="GO:0046872">
    <property type="term" value="F:metal ion binding"/>
    <property type="evidence" value="ECO:0007669"/>
    <property type="project" value="UniProtKB-KW"/>
</dbReference>
<dbReference type="SMART" id="SM00986">
    <property type="entry name" value="UDG"/>
    <property type="match status" value="1"/>
</dbReference>
<keyword evidence="14" id="KW-1185">Reference proteome</keyword>
<dbReference type="InterPro" id="IPR036895">
    <property type="entry name" value="Uracil-DNA_glycosylase-like_sf"/>
</dbReference>
<evidence type="ECO:0000259" key="12">
    <source>
        <dbReference type="SMART" id="SM00986"/>
    </source>
</evidence>
<evidence type="ECO:0000313" key="14">
    <source>
        <dbReference type="Proteomes" id="UP000287969"/>
    </source>
</evidence>
<evidence type="ECO:0000256" key="8">
    <source>
        <dbReference type="ARBA" id="ARBA00022801"/>
    </source>
</evidence>
<comment type="catalytic activity">
    <reaction evidence="1">
        <text>Hydrolyzes single-stranded DNA or mismatched double-stranded DNA and polynucleotides, releasing free uracil.</text>
        <dbReference type="EC" id="3.2.2.27"/>
    </reaction>
</comment>
<keyword evidence="11" id="KW-0234">DNA repair</keyword>
<dbReference type="SMART" id="SM00987">
    <property type="entry name" value="UreE_C"/>
    <property type="match status" value="1"/>
</dbReference>
<dbReference type="KEGG" id="spoa:EQM13_14755"/>
<proteinExistence type="inferred from homology"/>
<keyword evidence="8" id="KW-0378">Hydrolase</keyword>
<keyword evidence="5" id="KW-0004">4Fe-4S</keyword>
<dbReference type="PANTHER" id="PTHR33693:SF1">
    <property type="entry name" value="TYPE-4 URACIL-DNA GLYCOSYLASE"/>
    <property type="match status" value="1"/>
</dbReference>
<dbReference type="PANTHER" id="PTHR33693">
    <property type="entry name" value="TYPE-5 URACIL-DNA GLYCOSYLASE"/>
    <property type="match status" value="1"/>
</dbReference>